<dbReference type="OrthoDB" id="2017304at2759"/>
<dbReference type="Proteomes" id="UP000233551">
    <property type="component" value="Unassembled WGS sequence"/>
</dbReference>
<organism evidence="1 2">
    <name type="scientific">Punica granatum</name>
    <name type="common">Pomegranate</name>
    <dbReference type="NCBI Taxonomy" id="22663"/>
    <lineage>
        <taxon>Eukaryota</taxon>
        <taxon>Viridiplantae</taxon>
        <taxon>Streptophyta</taxon>
        <taxon>Embryophyta</taxon>
        <taxon>Tracheophyta</taxon>
        <taxon>Spermatophyta</taxon>
        <taxon>Magnoliopsida</taxon>
        <taxon>eudicotyledons</taxon>
        <taxon>Gunneridae</taxon>
        <taxon>Pentapetalae</taxon>
        <taxon>rosids</taxon>
        <taxon>malvids</taxon>
        <taxon>Myrtales</taxon>
        <taxon>Lythraceae</taxon>
        <taxon>Punica</taxon>
    </lineage>
</organism>
<evidence type="ECO:0000313" key="1">
    <source>
        <dbReference type="EMBL" id="PKI31403.1"/>
    </source>
</evidence>
<comment type="caution">
    <text evidence="1">The sequence shown here is derived from an EMBL/GenBank/DDBJ whole genome shotgun (WGS) entry which is preliminary data.</text>
</comment>
<evidence type="ECO:0000313" key="2">
    <source>
        <dbReference type="Proteomes" id="UP000233551"/>
    </source>
</evidence>
<name>A0A2I0HIF9_PUNGR</name>
<sequence length="158" mass="17606">MEGRESLIVVDLGQLLSFLEQSLCRIQTSISCSNVGGFCFASHMSLLQASLAGQVLAVLALLTKERASFSLFRSTRDPREANLLVRLECGVLMAMVLLQAVVLALTWMVACCWVKEYDELEAEREATERKLSRRAKVEDSSLSYKAKITDINTKKVNE</sequence>
<dbReference type="GeneID" id="116187886"/>
<reference evidence="1 2" key="1">
    <citation type="submission" date="2017-11" db="EMBL/GenBank/DDBJ databases">
        <title>De-novo sequencing of pomegranate (Punica granatum L.) genome.</title>
        <authorList>
            <person name="Akparov Z."/>
            <person name="Amiraslanov A."/>
            <person name="Hajiyeva S."/>
            <person name="Abbasov M."/>
            <person name="Kaur K."/>
            <person name="Hamwieh A."/>
            <person name="Solovyev V."/>
            <person name="Salamov A."/>
            <person name="Braich B."/>
            <person name="Kosarev P."/>
            <person name="Mahmoud A."/>
            <person name="Hajiyev E."/>
            <person name="Babayeva S."/>
            <person name="Izzatullayeva V."/>
            <person name="Mammadov A."/>
            <person name="Mammadov A."/>
            <person name="Sharifova S."/>
            <person name="Ojaghi J."/>
            <person name="Eynullazada K."/>
            <person name="Bayramov B."/>
            <person name="Abdulazimova A."/>
            <person name="Shahmuradov I."/>
        </authorList>
    </citation>
    <scope>NUCLEOTIDE SEQUENCE [LARGE SCALE GENOMIC DNA]</scope>
    <source>
        <strain evidence="2">cv. AG2017</strain>
        <tissue evidence="1">Leaf</tissue>
    </source>
</reference>
<protein>
    <submittedName>
        <fullName evidence="1">Uncharacterized protein</fullName>
    </submittedName>
</protein>
<dbReference type="AlphaFoldDB" id="A0A2I0HIF9"/>
<dbReference type="PANTHER" id="PTHR39113">
    <property type="entry name" value="MEMBRANE LIPOPROTEIN-RELATED"/>
    <property type="match status" value="1"/>
</dbReference>
<gene>
    <name evidence="1" type="ORF">CRG98_048206</name>
</gene>
<dbReference type="EMBL" id="PGOL01008862">
    <property type="protein sequence ID" value="PKI31403.1"/>
    <property type="molecule type" value="Genomic_DNA"/>
</dbReference>
<keyword evidence="2" id="KW-1185">Reference proteome</keyword>
<proteinExistence type="predicted"/>
<accession>A0A2I0HIF9</accession>
<dbReference type="PANTHER" id="PTHR39113:SF1">
    <property type="entry name" value="MEMBRANE LIPOPROTEIN"/>
    <property type="match status" value="1"/>
</dbReference>